<evidence type="ECO:0000313" key="3">
    <source>
        <dbReference type="Proteomes" id="UP000234271"/>
    </source>
</evidence>
<feature type="transmembrane region" description="Helical" evidence="1">
    <location>
        <begin position="35"/>
        <end position="55"/>
    </location>
</feature>
<keyword evidence="1" id="KW-1133">Transmembrane helix</keyword>
<dbReference type="AlphaFoldDB" id="A0A2N9YJH9"/>
<dbReference type="STRING" id="288004.AL038_01015"/>
<dbReference type="Proteomes" id="UP000234271">
    <property type="component" value="Chromosome"/>
</dbReference>
<sequence length="178" mass="20762">MLPVYLYFFVMNPTPELALRDIHLPDPVSWFPPALGWWLLLIIVPLLIGLVFWVWRYRQRIQTSPQKNALTRLQQLEQQYQTHQNTQQLVIELSRLLRRACLSYYNRQQVAGLTGEAWLQFLDKPLVNQPFSQGIGRALSEMPYQATANVDAPALITLCREWLKKLPAQSSQLNHPQK</sequence>
<proteinExistence type="predicted"/>
<evidence type="ECO:0000313" key="2">
    <source>
        <dbReference type="EMBL" id="AUI70535.2"/>
    </source>
</evidence>
<keyword evidence="3" id="KW-1185">Reference proteome</keyword>
<protein>
    <submittedName>
        <fullName evidence="2">DUF4381 family protein</fullName>
    </submittedName>
</protein>
<dbReference type="EMBL" id="CP018889">
    <property type="protein sequence ID" value="AUI70535.2"/>
    <property type="molecule type" value="Genomic_DNA"/>
</dbReference>
<keyword evidence="1" id="KW-0472">Membrane</keyword>
<dbReference type="Pfam" id="PF14316">
    <property type="entry name" value="DUF4381"/>
    <property type="match status" value="1"/>
</dbReference>
<reference evidence="3" key="1">
    <citation type="submission" date="2016-12" db="EMBL/GenBank/DDBJ databases">
        <title>Complete Genome Sequence of Beggiatoa leptomitiformis D-401.</title>
        <authorList>
            <person name="Fomenkov A."/>
            <person name="Vincze T."/>
            <person name="Grabovich M."/>
            <person name="Anton B.P."/>
            <person name="Dubinina G."/>
            <person name="Orlova M."/>
            <person name="Belousova E."/>
            <person name="Roberts R.J."/>
        </authorList>
    </citation>
    <scope>NUCLEOTIDE SEQUENCE [LARGE SCALE GENOMIC DNA]</scope>
    <source>
        <strain evidence="3">D-401</strain>
    </source>
</reference>
<name>A0A2N9YJH9_9GAMM</name>
<accession>A0A2N9YJH9</accession>
<keyword evidence="1" id="KW-0812">Transmembrane</keyword>
<organism evidence="2 3">
    <name type="scientific">Beggiatoa leptomitoformis</name>
    <dbReference type="NCBI Taxonomy" id="288004"/>
    <lineage>
        <taxon>Bacteria</taxon>
        <taxon>Pseudomonadati</taxon>
        <taxon>Pseudomonadota</taxon>
        <taxon>Gammaproteobacteria</taxon>
        <taxon>Thiotrichales</taxon>
        <taxon>Thiotrichaceae</taxon>
        <taxon>Beggiatoa</taxon>
    </lineage>
</organism>
<dbReference type="InterPro" id="IPR025489">
    <property type="entry name" value="DUF4381"/>
</dbReference>
<gene>
    <name evidence="2" type="ORF">BLE401_05020</name>
</gene>
<evidence type="ECO:0000256" key="1">
    <source>
        <dbReference type="SAM" id="Phobius"/>
    </source>
</evidence>